<dbReference type="Pfam" id="PF04028">
    <property type="entry name" value="DUF374"/>
    <property type="match status" value="1"/>
</dbReference>
<dbReference type="EMBL" id="LT828648">
    <property type="protein sequence ID" value="SLM46185.1"/>
    <property type="molecule type" value="Genomic_DNA"/>
</dbReference>
<sequence>MSGTAGKRLERWVKLSVLPPVGAWIIRCLGRSMRIESKGHEVADDLYREGKRAIFVFWHARQLLMPFAYRGERAYVLISQHQDGEIIARIVERFGFLAVRGSSTRGGVEALRELIRLGHSGLDLVVTPDGPKGPARVAKIGVIQLARATGLPIVPIAAACSKKNSSRAGIGSWCHGPARAGCFFGAARSSFRVRPAPKSLKRSGWSWKTR</sequence>
<gene>
    <name evidence="2" type="ORF">NSJP_0013</name>
</gene>
<name>A0A1W1HZL3_9BACT</name>
<evidence type="ECO:0000259" key="1">
    <source>
        <dbReference type="Pfam" id="PF04028"/>
    </source>
</evidence>
<accession>A0A1W1HZL3</accession>
<dbReference type="RefSeq" id="WP_080884920.1">
    <property type="nucleotide sequence ID" value="NZ_LT828648.1"/>
</dbReference>
<dbReference type="CDD" id="cd07983">
    <property type="entry name" value="LPLAT_DUF374-like"/>
    <property type="match status" value="1"/>
</dbReference>
<evidence type="ECO:0000313" key="3">
    <source>
        <dbReference type="Proteomes" id="UP000192042"/>
    </source>
</evidence>
<evidence type="ECO:0000313" key="2">
    <source>
        <dbReference type="EMBL" id="SLM46185.1"/>
    </source>
</evidence>
<dbReference type="Proteomes" id="UP000192042">
    <property type="component" value="Chromosome I"/>
</dbReference>
<dbReference type="OrthoDB" id="9810508at2"/>
<keyword evidence="3" id="KW-1185">Reference proteome</keyword>
<organism evidence="2 3">
    <name type="scientific">Nitrospira japonica</name>
    <dbReference type="NCBI Taxonomy" id="1325564"/>
    <lineage>
        <taxon>Bacteria</taxon>
        <taxon>Pseudomonadati</taxon>
        <taxon>Nitrospirota</taxon>
        <taxon>Nitrospiria</taxon>
        <taxon>Nitrospirales</taxon>
        <taxon>Nitrospiraceae</taxon>
        <taxon>Nitrospira</taxon>
    </lineage>
</organism>
<dbReference type="KEGG" id="nja:NSJP_0013"/>
<dbReference type="InterPro" id="IPR007172">
    <property type="entry name" value="DUF374"/>
</dbReference>
<proteinExistence type="predicted"/>
<dbReference type="AlphaFoldDB" id="A0A1W1HZL3"/>
<feature type="domain" description="DUF374" evidence="1">
    <location>
        <begin position="68"/>
        <end position="135"/>
    </location>
</feature>
<protein>
    <recommendedName>
        <fullName evidence="1">DUF374 domain-containing protein</fullName>
    </recommendedName>
</protein>
<reference evidence="2 3" key="1">
    <citation type="submission" date="2017-03" db="EMBL/GenBank/DDBJ databases">
        <authorList>
            <person name="Afonso C.L."/>
            <person name="Miller P.J."/>
            <person name="Scott M.A."/>
            <person name="Spackman E."/>
            <person name="Goraichik I."/>
            <person name="Dimitrov K.M."/>
            <person name="Suarez D.L."/>
            <person name="Swayne D.E."/>
        </authorList>
    </citation>
    <scope>NUCLEOTIDE SEQUENCE [LARGE SCALE GENOMIC DNA]</scope>
    <source>
        <strain evidence="2">Genome sequencing of Nitrospira japonica strain NJ11</strain>
    </source>
</reference>
<dbReference type="STRING" id="1325564.NSJP_0013"/>